<dbReference type="RefSeq" id="WP_046291697.1">
    <property type="nucleotide sequence ID" value="NZ_CP011253.3"/>
</dbReference>
<evidence type="ECO:0000259" key="1">
    <source>
        <dbReference type="SMART" id="SM00852"/>
    </source>
</evidence>
<dbReference type="HOGENOM" id="CLU_030805_0_1_4"/>
<dbReference type="InterPro" id="IPR036425">
    <property type="entry name" value="MoaB/Mog-like_dom_sf"/>
</dbReference>
<dbReference type="Pfam" id="PF00994">
    <property type="entry name" value="MoCF_biosynth"/>
    <property type="match status" value="1"/>
</dbReference>
<sequence length="279" mass="30247">MAVGIIIIGDEILSGRRHDKHLPKFIELLAERGMQLGWAEYVGDDPARITATLRRTFASDDIVFVTGGIGATPDDHTRQCAAAALNVPLVLTPEAEALIMERIADTSPDGRADMTQADNRHRLKMGEFPVGARVLPNPYNKIPGFSVEQHHFMPGFPVMAWPMMAWALDTYYADLHHLTKHTERSVLVFGLAESTLTPLMEAIEAEYDGIKVFSLPSVGDAERGAVYARRHIDLGVKGDPSLVGAAFERLIAGVEALGGEIVHPAEAVALPEGTVPPAE</sequence>
<dbReference type="Gene3D" id="3.40.980.10">
    <property type="entry name" value="MoaB/Mog-like domain"/>
    <property type="match status" value="1"/>
</dbReference>
<dbReference type="SMART" id="SM00852">
    <property type="entry name" value="MoCF_biosynth"/>
    <property type="match status" value="1"/>
</dbReference>
<proteinExistence type="predicted"/>
<dbReference type="InterPro" id="IPR050101">
    <property type="entry name" value="CinA"/>
</dbReference>
<keyword evidence="3" id="KW-1185">Reference proteome</keyword>
<dbReference type="EMBL" id="CP011253">
    <property type="protein sequence ID" value="AKC70493.1"/>
    <property type="molecule type" value="Genomic_DNA"/>
</dbReference>
<dbReference type="Proteomes" id="UP000035050">
    <property type="component" value="Chromosome"/>
</dbReference>
<feature type="domain" description="MoaB/Mog" evidence="1">
    <location>
        <begin position="4"/>
        <end position="175"/>
    </location>
</feature>
<dbReference type="PANTHER" id="PTHR13939:SF0">
    <property type="entry name" value="NMN AMIDOHYDROLASE-LIKE PROTEIN YFAY"/>
    <property type="match status" value="1"/>
</dbReference>
<protein>
    <submittedName>
        <fullName evidence="2">Damage-inducible protein</fullName>
    </submittedName>
</protein>
<accession>A0A0E3U7J9</accession>
<evidence type="ECO:0000313" key="2">
    <source>
        <dbReference type="EMBL" id="AKC70493.1"/>
    </source>
</evidence>
<reference evidence="2" key="1">
    <citation type="submission" date="2016-06" db="EMBL/GenBank/DDBJ databases">
        <title>Pandoraea oxalativorans DSM 23570 Genome Sequencing.</title>
        <authorList>
            <person name="Ee R."/>
            <person name="Lim Y.-L."/>
            <person name="Yong D."/>
            <person name="Yin W.-F."/>
            <person name="Chan K.-G."/>
        </authorList>
    </citation>
    <scope>NUCLEOTIDE SEQUENCE</scope>
    <source>
        <strain evidence="2">DSM 23570</strain>
    </source>
</reference>
<gene>
    <name evidence="2" type="ORF">MB84_14880</name>
</gene>
<dbReference type="PANTHER" id="PTHR13939">
    <property type="entry name" value="NICOTINAMIDE-NUCLEOTIDE AMIDOHYDROLASE PNCC"/>
    <property type="match status" value="1"/>
</dbReference>
<dbReference type="InterPro" id="IPR001453">
    <property type="entry name" value="MoaB/Mog_dom"/>
</dbReference>
<name>A0A0E3U7J9_9BURK</name>
<dbReference type="CDD" id="cd00885">
    <property type="entry name" value="cinA"/>
    <property type="match status" value="1"/>
</dbReference>
<dbReference type="SUPFAM" id="SSF53218">
    <property type="entry name" value="Molybdenum cofactor biosynthesis proteins"/>
    <property type="match status" value="1"/>
</dbReference>
<evidence type="ECO:0000313" key="3">
    <source>
        <dbReference type="Proteomes" id="UP000035050"/>
    </source>
</evidence>
<dbReference type="OrthoDB" id="9801454at2"/>
<dbReference type="AlphaFoldDB" id="A0A0E3U7J9"/>
<dbReference type="KEGG" id="pox:MB84_14880"/>
<dbReference type="PATRIC" id="fig|573737.6.peg.3889"/>
<organism evidence="2 3">
    <name type="scientific">Pandoraea oxalativorans</name>
    <dbReference type="NCBI Taxonomy" id="573737"/>
    <lineage>
        <taxon>Bacteria</taxon>
        <taxon>Pseudomonadati</taxon>
        <taxon>Pseudomonadota</taxon>
        <taxon>Betaproteobacteria</taxon>
        <taxon>Burkholderiales</taxon>
        <taxon>Burkholderiaceae</taxon>
        <taxon>Pandoraea</taxon>
    </lineage>
</organism>